<sequence length="497" mass="56857">MSIGLLGSSLIQIYWFNWSMRQQESRFDTNVIEALNKVEEKLSAIEAKAPLDILNTLNHAPPLMIQQEIAEFVHESGMVNKETHKNLSSLNDSLFKSDKLISLLDPMDNWRRQSTYWEILDEQRRYNPPDISERIDPKKLTQFIKEELENRGIDLPYQYGVIQASDTSFIIINGNYVVGNMDESEASHVDNPQSRNLFNSKYQVALYRSDVHNSPGWLKLHFPNKKGWLWYSLLPTMLAAILFTSLILFCFSYTIHVILRQKKVSEMKTDFINNMTHEFKTPIATISLAADSIASPKVISDETKINRFIGIIRQENKRMLQQVEKVLQMAQIDKKDFQLKIADVDLHELIRQAVDHLSLQVHKRDGKIITHLDAGQPVVQGDQTHLSNVIHNLLDNANKYSETAPDIVINTFNLNGGIQIDVEDKGIGMTKEDQKHIFDKFYRVHTGNLHDVKGFGLGLSYVKAITSAHEGSIDVKSELGKGSKFSIYLPLRQKNIK</sequence>
<dbReference type="GO" id="GO:0005886">
    <property type="term" value="C:plasma membrane"/>
    <property type="evidence" value="ECO:0007669"/>
    <property type="project" value="UniProtKB-SubCell"/>
</dbReference>
<dbReference type="PROSITE" id="PS50109">
    <property type="entry name" value="HIS_KIN"/>
    <property type="match status" value="1"/>
</dbReference>
<comment type="subcellular location">
    <subcellularLocation>
        <location evidence="2">Cell membrane</location>
    </subcellularLocation>
</comment>
<dbReference type="InterPro" id="IPR036097">
    <property type="entry name" value="HisK_dim/P_sf"/>
</dbReference>
<keyword evidence="7" id="KW-0547">Nucleotide-binding</keyword>
<dbReference type="CDD" id="cd00082">
    <property type="entry name" value="HisKA"/>
    <property type="match status" value="1"/>
</dbReference>
<dbReference type="InterPro" id="IPR003594">
    <property type="entry name" value="HATPase_dom"/>
</dbReference>
<evidence type="ECO:0000256" key="3">
    <source>
        <dbReference type="ARBA" id="ARBA00012438"/>
    </source>
</evidence>
<dbReference type="InterPro" id="IPR005467">
    <property type="entry name" value="His_kinase_dom"/>
</dbReference>
<dbReference type="Gene3D" id="3.30.565.10">
    <property type="entry name" value="Histidine kinase-like ATPase, C-terminal domain"/>
    <property type="match status" value="1"/>
</dbReference>
<dbReference type="Pfam" id="PF02518">
    <property type="entry name" value="HATPase_c"/>
    <property type="match status" value="1"/>
</dbReference>
<dbReference type="Pfam" id="PF00512">
    <property type="entry name" value="HisKA"/>
    <property type="match status" value="1"/>
</dbReference>
<dbReference type="InterPro" id="IPR003661">
    <property type="entry name" value="HisK_dim/P_dom"/>
</dbReference>
<keyword evidence="12" id="KW-0812">Transmembrane</keyword>
<evidence type="ECO:0000256" key="12">
    <source>
        <dbReference type="SAM" id="Phobius"/>
    </source>
</evidence>
<protein>
    <recommendedName>
        <fullName evidence="3">histidine kinase</fullName>
        <ecNumber evidence="3">2.7.13.3</ecNumber>
    </recommendedName>
</protein>
<dbReference type="InterPro" id="IPR036890">
    <property type="entry name" value="HATPase_C_sf"/>
</dbReference>
<dbReference type="PANTHER" id="PTHR43547:SF2">
    <property type="entry name" value="HYBRID SIGNAL TRANSDUCTION HISTIDINE KINASE C"/>
    <property type="match status" value="1"/>
</dbReference>
<organism evidence="14 15">
    <name type="scientific">Candidatus Opimibacter skivensis</name>
    <dbReference type="NCBI Taxonomy" id="2982028"/>
    <lineage>
        <taxon>Bacteria</taxon>
        <taxon>Pseudomonadati</taxon>
        <taxon>Bacteroidota</taxon>
        <taxon>Saprospiria</taxon>
        <taxon>Saprospirales</taxon>
        <taxon>Saprospiraceae</taxon>
        <taxon>Candidatus Opimibacter</taxon>
    </lineage>
</organism>
<evidence type="ECO:0000256" key="1">
    <source>
        <dbReference type="ARBA" id="ARBA00000085"/>
    </source>
</evidence>
<gene>
    <name evidence="14" type="ORF">IPP15_09420</name>
</gene>
<dbReference type="SMART" id="SM00388">
    <property type="entry name" value="HisKA"/>
    <property type="match status" value="1"/>
</dbReference>
<dbReference type="SUPFAM" id="SSF55874">
    <property type="entry name" value="ATPase domain of HSP90 chaperone/DNA topoisomerase II/histidine kinase"/>
    <property type="match status" value="1"/>
</dbReference>
<dbReference type="SMART" id="SM00387">
    <property type="entry name" value="HATPase_c"/>
    <property type="match status" value="1"/>
</dbReference>
<feature type="domain" description="Histidine kinase" evidence="13">
    <location>
        <begin position="274"/>
        <end position="493"/>
    </location>
</feature>
<reference evidence="14 15" key="1">
    <citation type="submission" date="2020-10" db="EMBL/GenBank/DDBJ databases">
        <title>Connecting structure to function with the recovery of over 1000 high-quality activated sludge metagenome-assembled genomes encoding full-length rRNA genes using long-read sequencing.</title>
        <authorList>
            <person name="Singleton C.M."/>
            <person name="Petriglieri F."/>
            <person name="Kristensen J.M."/>
            <person name="Kirkegaard R.H."/>
            <person name="Michaelsen T.Y."/>
            <person name="Andersen M.H."/>
            <person name="Karst S.M."/>
            <person name="Dueholm M.S."/>
            <person name="Nielsen P.H."/>
            <person name="Albertsen M."/>
        </authorList>
    </citation>
    <scope>NUCLEOTIDE SEQUENCE [LARGE SCALE GENOMIC DNA]</scope>
    <source>
        <strain evidence="14">Ribe_18-Q3-R11-54_MAXAC.273</strain>
    </source>
</reference>
<evidence type="ECO:0000256" key="5">
    <source>
        <dbReference type="ARBA" id="ARBA00022553"/>
    </source>
</evidence>
<keyword evidence="6" id="KW-0808">Transferase</keyword>
<dbReference type="EC" id="2.7.13.3" evidence="3"/>
<evidence type="ECO:0000256" key="9">
    <source>
        <dbReference type="ARBA" id="ARBA00022840"/>
    </source>
</evidence>
<dbReference type="GO" id="GO:0005524">
    <property type="term" value="F:ATP binding"/>
    <property type="evidence" value="ECO:0007669"/>
    <property type="project" value="UniProtKB-KW"/>
</dbReference>
<evidence type="ECO:0000256" key="7">
    <source>
        <dbReference type="ARBA" id="ARBA00022741"/>
    </source>
</evidence>
<evidence type="ECO:0000256" key="6">
    <source>
        <dbReference type="ARBA" id="ARBA00022679"/>
    </source>
</evidence>
<dbReference type="PANTHER" id="PTHR43547">
    <property type="entry name" value="TWO-COMPONENT HISTIDINE KINASE"/>
    <property type="match status" value="1"/>
</dbReference>
<evidence type="ECO:0000256" key="11">
    <source>
        <dbReference type="ARBA" id="ARBA00023136"/>
    </source>
</evidence>
<evidence type="ECO:0000256" key="4">
    <source>
        <dbReference type="ARBA" id="ARBA00022475"/>
    </source>
</evidence>
<dbReference type="Gene3D" id="1.10.287.130">
    <property type="match status" value="1"/>
</dbReference>
<evidence type="ECO:0000256" key="8">
    <source>
        <dbReference type="ARBA" id="ARBA00022777"/>
    </source>
</evidence>
<comment type="catalytic activity">
    <reaction evidence="1">
        <text>ATP + protein L-histidine = ADP + protein N-phospho-L-histidine.</text>
        <dbReference type="EC" id="2.7.13.3"/>
    </reaction>
</comment>
<dbReference type="InterPro" id="IPR004358">
    <property type="entry name" value="Sig_transdc_His_kin-like_C"/>
</dbReference>
<dbReference type="PRINTS" id="PR00344">
    <property type="entry name" value="BCTRLSENSOR"/>
</dbReference>
<evidence type="ECO:0000256" key="2">
    <source>
        <dbReference type="ARBA" id="ARBA00004236"/>
    </source>
</evidence>
<dbReference type="GO" id="GO:0000155">
    <property type="term" value="F:phosphorelay sensor kinase activity"/>
    <property type="evidence" value="ECO:0007669"/>
    <property type="project" value="InterPro"/>
</dbReference>
<dbReference type="EMBL" id="JADKGY010000006">
    <property type="protein sequence ID" value="MBK9982632.1"/>
    <property type="molecule type" value="Genomic_DNA"/>
</dbReference>
<comment type="caution">
    <text evidence="14">The sequence shown here is derived from an EMBL/GenBank/DDBJ whole genome shotgun (WGS) entry which is preliminary data.</text>
</comment>
<keyword evidence="5" id="KW-0597">Phosphoprotein</keyword>
<dbReference type="SUPFAM" id="SSF47384">
    <property type="entry name" value="Homodimeric domain of signal transducing histidine kinase"/>
    <property type="match status" value="1"/>
</dbReference>
<keyword evidence="4" id="KW-1003">Cell membrane</keyword>
<keyword evidence="11 12" id="KW-0472">Membrane</keyword>
<dbReference type="CDD" id="cd00075">
    <property type="entry name" value="HATPase"/>
    <property type="match status" value="1"/>
</dbReference>
<keyword evidence="10" id="KW-0902">Two-component regulatory system</keyword>
<accession>A0A9D7XTE2</accession>
<keyword evidence="8 14" id="KW-0418">Kinase</keyword>
<evidence type="ECO:0000313" key="14">
    <source>
        <dbReference type="EMBL" id="MBK9982632.1"/>
    </source>
</evidence>
<dbReference type="AlphaFoldDB" id="A0A9D7XTE2"/>
<feature type="transmembrane region" description="Helical" evidence="12">
    <location>
        <begin position="228"/>
        <end position="259"/>
    </location>
</feature>
<evidence type="ECO:0000313" key="15">
    <source>
        <dbReference type="Proteomes" id="UP000808337"/>
    </source>
</evidence>
<proteinExistence type="predicted"/>
<evidence type="ECO:0000259" key="13">
    <source>
        <dbReference type="PROSITE" id="PS50109"/>
    </source>
</evidence>
<name>A0A9D7XTE2_9BACT</name>
<keyword evidence="12" id="KW-1133">Transmembrane helix</keyword>
<evidence type="ECO:0000256" key="10">
    <source>
        <dbReference type="ARBA" id="ARBA00023012"/>
    </source>
</evidence>
<dbReference type="FunFam" id="3.30.565.10:FF:000023">
    <property type="entry name" value="PAS domain-containing sensor histidine kinase"/>
    <property type="match status" value="1"/>
</dbReference>
<keyword evidence="9" id="KW-0067">ATP-binding</keyword>
<dbReference type="Proteomes" id="UP000808337">
    <property type="component" value="Unassembled WGS sequence"/>
</dbReference>